<accession>A0ABP0EW11</accession>
<protein>
    <submittedName>
        <fullName evidence="2">Uncharacterized protein</fullName>
    </submittedName>
</protein>
<evidence type="ECO:0000256" key="1">
    <source>
        <dbReference type="SAM" id="Phobius"/>
    </source>
</evidence>
<name>A0ABP0EW11_CLALP</name>
<keyword evidence="1" id="KW-1133">Transmembrane helix</keyword>
<dbReference type="Proteomes" id="UP001642483">
    <property type="component" value="Unassembled WGS sequence"/>
</dbReference>
<sequence length="100" mass="11990">MEERRTLQQDEKMKLLSIVTILLLLFTVFCGVLMTLLVHLIVMASNLQDGPNHYVTHKEVWIDLYQRWENHYVNLYTTIRYWNYYKDGKLHVDVPGHLVN</sequence>
<dbReference type="EMBL" id="CAWYQH010000001">
    <property type="protein sequence ID" value="CAK8671609.1"/>
    <property type="molecule type" value="Genomic_DNA"/>
</dbReference>
<reference evidence="2 3" key="1">
    <citation type="submission" date="2024-02" db="EMBL/GenBank/DDBJ databases">
        <authorList>
            <person name="Daric V."/>
            <person name="Darras S."/>
        </authorList>
    </citation>
    <scope>NUCLEOTIDE SEQUENCE [LARGE SCALE GENOMIC DNA]</scope>
</reference>
<gene>
    <name evidence="2" type="ORF">CVLEPA_LOCUS658</name>
</gene>
<comment type="caution">
    <text evidence="2">The sequence shown here is derived from an EMBL/GenBank/DDBJ whole genome shotgun (WGS) entry which is preliminary data.</text>
</comment>
<evidence type="ECO:0000313" key="3">
    <source>
        <dbReference type="Proteomes" id="UP001642483"/>
    </source>
</evidence>
<proteinExistence type="predicted"/>
<feature type="transmembrane region" description="Helical" evidence="1">
    <location>
        <begin position="21"/>
        <end position="42"/>
    </location>
</feature>
<evidence type="ECO:0000313" key="2">
    <source>
        <dbReference type="EMBL" id="CAK8671609.1"/>
    </source>
</evidence>
<keyword evidence="3" id="KW-1185">Reference proteome</keyword>
<keyword evidence="1" id="KW-0812">Transmembrane</keyword>
<keyword evidence="1" id="KW-0472">Membrane</keyword>
<organism evidence="2 3">
    <name type="scientific">Clavelina lepadiformis</name>
    <name type="common">Light-bulb sea squirt</name>
    <name type="synonym">Ascidia lepadiformis</name>
    <dbReference type="NCBI Taxonomy" id="159417"/>
    <lineage>
        <taxon>Eukaryota</taxon>
        <taxon>Metazoa</taxon>
        <taxon>Chordata</taxon>
        <taxon>Tunicata</taxon>
        <taxon>Ascidiacea</taxon>
        <taxon>Aplousobranchia</taxon>
        <taxon>Clavelinidae</taxon>
        <taxon>Clavelina</taxon>
    </lineage>
</organism>